<feature type="transmembrane region" description="Helical" evidence="5">
    <location>
        <begin position="143"/>
        <end position="165"/>
    </location>
</feature>
<name>A0ABS4HT41_9BACL</name>
<accession>A0ABS4HT41</accession>
<dbReference type="Gene3D" id="1.20.144.10">
    <property type="entry name" value="Phosphatidic acid phosphatase type 2/haloperoxidase"/>
    <property type="match status" value="1"/>
</dbReference>
<evidence type="ECO:0000313" key="7">
    <source>
        <dbReference type="EMBL" id="MBP1961782.1"/>
    </source>
</evidence>
<feature type="transmembrane region" description="Helical" evidence="5">
    <location>
        <begin position="53"/>
        <end position="71"/>
    </location>
</feature>
<comment type="subcellular location">
    <subcellularLocation>
        <location evidence="1">Membrane</location>
        <topology evidence="1">Multi-pass membrane protein</topology>
    </subcellularLocation>
</comment>
<keyword evidence="8" id="KW-1185">Reference proteome</keyword>
<keyword evidence="3 5" id="KW-1133">Transmembrane helix</keyword>
<sequence length="325" mass="37078">MWKQLQKIVLKLDFHELLSLAMLLTLTVIYEVGLETESLMDEIFRIASTAGPITKSITLLMIIFLMTAVFVKNVRFAGHAKLLSRVMASFLVMLISFEAVVHYISARGLPLLDSALQDWDATLFFGKQPAVWLEPINNTPLTLWFSATYLSWFIFTYGSIFLMWWCSRKALLEYTTIALMTFYIGYLLYIIVPGIGPIFTYTYSTPLGGLTAMMMDNKVFTPAADVFPSLHTGISVVMLVLVWRYSRKWMWLYAPIMFSIILATVYLRIHYGVDVIAGVILSLLVAWICPKILAFWAKQRDRVVKSSLPFTEKVNFSDPNKSRPA</sequence>
<dbReference type="RefSeq" id="WP_167054098.1">
    <property type="nucleotide sequence ID" value="NZ_JAAOZR010000006.1"/>
</dbReference>
<evidence type="ECO:0000256" key="2">
    <source>
        <dbReference type="ARBA" id="ARBA00022692"/>
    </source>
</evidence>
<feature type="transmembrane region" description="Helical" evidence="5">
    <location>
        <begin position="275"/>
        <end position="297"/>
    </location>
</feature>
<evidence type="ECO:0000256" key="5">
    <source>
        <dbReference type="SAM" id="Phobius"/>
    </source>
</evidence>
<feature type="transmembrane region" description="Helical" evidence="5">
    <location>
        <begin position="12"/>
        <end position="33"/>
    </location>
</feature>
<reference evidence="7 8" key="1">
    <citation type="submission" date="2021-03" db="EMBL/GenBank/DDBJ databases">
        <title>Genomic Encyclopedia of Type Strains, Phase IV (KMG-IV): sequencing the most valuable type-strain genomes for metagenomic binning, comparative biology and taxonomic classification.</title>
        <authorList>
            <person name="Goeker M."/>
        </authorList>
    </citation>
    <scope>NUCLEOTIDE SEQUENCE [LARGE SCALE GENOMIC DNA]</scope>
    <source>
        <strain evidence="7 8">DSM 24950</strain>
    </source>
</reference>
<dbReference type="InterPro" id="IPR052185">
    <property type="entry name" value="IPC_Synthase-Related"/>
</dbReference>
<evidence type="ECO:0000313" key="8">
    <source>
        <dbReference type="Proteomes" id="UP001519344"/>
    </source>
</evidence>
<dbReference type="InterPro" id="IPR036938">
    <property type="entry name" value="PAP2/HPO_sf"/>
</dbReference>
<organism evidence="7 8">
    <name type="scientific">Paenibacillus aceris</name>
    <dbReference type="NCBI Taxonomy" id="869555"/>
    <lineage>
        <taxon>Bacteria</taxon>
        <taxon>Bacillati</taxon>
        <taxon>Bacillota</taxon>
        <taxon>Bacilli</taxon>
        <taxon>Bacillales</taxon>
        <taxon>Paenibacillaceae</taxon>
        <taxon>Paenibacillus</taxon>
    </lineage>
</organism>
<dbReference type="Proteomes" id="UP001519344">
    <property type="component" value="Unassembled WGS sequence"/>
</dbReference>
<dbReference type="InterPro" id="IPR026841">
    <property type="entry name" value="Aur1/Ipt1"/>
</dbReference>
<protein>
    <submittedName>
        <fullName evidence="7">Membrane-associated phospholipid phosphatase</fullName>
    </submittedName>
</protein>
<keyword evidence="4 5" id="KW-0472">Membrane</keyword>
<feature type="transmembrane region" description="Helical" evidence="5">
    <location>
        <begin position="219"/>
        <end position="243"/>
    </location>
</feature>
<evidence type="ECO:0000256" key="1">
    <source>
        <dbReference type="ARBA" id="ARBA00004141"/>
    </source>
</evidence>
<evidence type="ECO:0000256" key="3">
    <source>
        <dbReference type="ARBA" id="ARBA00022989"/>
    </source>
</evidence>
<dbReference type="PANTHER" id="PTHR31310">
    <property type="match status" value="1"/>
</dbReference>
<dbReference type="EMBL" id="JAGGKV010000002">
    <property type="protein sequence ID" value="MBP1961782.1"/>
    <property type="molecule type" value="Genomic_DNA"/>
</dbReference>
<evidence type="ECO:0000259" key="6">
    <source>
        <dbReference type="Pfam" id="PF14378"/>
    </source>
</evidence>
<feature type="transmembrane region" description="Helical" evidence="5">
    <location>
        <begin position="177"/>
        <end position="199"/>
    </location>
</feature>
<dbReference type="SUPFAM" id="SSF48317">
    <property type="entry name" value="Acid phosphatase/Vanadium-dependent haloperoxidase"/>
    <property type="match status" value="1"/>
</dbReference>
<keyword evidence="2 5" id="KW-0812">Transmembrane</keyword>
<evidence type="ECO:0000256" key="4">
    <source>
        <dbReference type="ARBA" id="ARBA00023136"/>
    </source>
</evidence>
<feature type="transmembrane region" description="Helical" evidence="5">
    <location>
        <begin position="250"/>
        <end position="269"/>
    </location>
</feature>
<comment type="caution">
    <text evidence="7">The sequence shown here is derived from an EMBL/GenBank/DDBJ whole genome shotgun (WGS) entry which is preliminary data.</text>
</comment>
<feature type="transmembrane region" description="Helical" evidence="5">
    <location>
        <begin position="83"/>
        <end position="104"/>
    </location>
</feature>
<proteinExistence type="predicted"/>
<dbReference type="Pfam" id="PF14378">
    <property type="entry name" value="PAP2_3"/>
    <property type="match status" value="1"/>
</dbReference>
<dbReference type="PANTHER" id="PTHR31310:SF7">
    <property type="entry name" value="PA-PHOSPHATASE RELATED-FAMILY PROTEIN DDB_G0268928"/>
    <property type="match status" value="1"/>
</dbReference>
<feature type="domain" description="Inositolphosphotransferase Aur1/Ipt1" evidence="6">
    <location>
        <begin position="115"/>
        <end position="287"/>
    </location>
</feature>
<gene>
    <name evidence="7" type="ORF">J2Z65_000980</name>
</gene>